<keyword evidence="7" id="KW-0235">DNA replication</keyword>
<evidence type="ECO:0000256" key="6">
    <source>
        <dbReference type="ARBA" id="ARBA00022695"/>
    </source>
</evidence>
<dbReference type="Pfam" id="PF07733">
    <property type="entry name" value="DNA_pol3_alpha"/>
    <property type="match status" value="1"/>
</dbReference>
<dbReference type="FunFam" id="1.10.150.870:FF:000001">
    <property type="entry name" value="DNA polymerase III subunit alpha"/>
    <property type="match status" value="1"/>
</dbReference>
<dbReference type="CDD" id="cd04485">
    <property type="entry name" value="DnaE_OBF"/>
    <property type="match status" value="1"/>
</dbReference>
<dbReference type="GO" id="GO:0006260">
    <property type="term" value="P:DNA replication"/>
    <property type="evidence" value="ECO:0007669"/>
    <property type="project" value="UniProtKB-KW"/>
</dbReference>
<dbReference type="NCBIfam" id="NF004226">
    <property type="entry name" value="PRK05673.1"/>
    <property type="match status" value="1"/>
</dbReference>
<dbReference type="InterPro" id="IPR004805">
    <property type="entry name" value="DnaE2/DnaE/PolC"/>
</dbReference>
<keyword evidence="6" id="KW-0548">Nucleotidyltransferase</keyword>
<protein>
    <recommendedName>
        <fullName evidence="3">DNA polymerase III subunit alpha</fullName>
        <ecNumber evidence="2">2.7.7.7</ecNumber>
    </recommendedName>
</protein>
<dbReference type="PANTHER" id="PTHR32294:SF0">
    <property type="entry name" value="DNA POLYMERASE III SUBUNIT ALPHA"/>
    <property type="match status" value="1"/>
</dbReference>
<evidence type="ECO:0000256" key="2">
    <source>
        <dbReference type="ARBA" id="ARBA00012417"/>
    </source>
</evidence>
<dbReference type="Gene3D" id="1.10.10.1600">
    <property type="entry name" value="Bacterial DNA polymerase III alpha subunit, thumb domain"/>
    <property type="match status" value="1"/>
</dbReference>
<dbReference type="GO" id="GO:0005737">
    <property type="term" value="C:cytoplasm"/>
    <property type="evidence" value="ECO:0007669"/>
    <property type="project" value="UniProtKB-SubCell"/>
</dbReference>
<dbReference type="InterPro" id="IPR011708">
    <property type="entry name" value="DNA_pol3_alpha_NTPase_dom"/>
</dbReference>
<evidence type="ECO:0000313" key="11">
    <source>
        <dbReference type="EMBL" id="GGF99627.1"/>
    </source>
</evidence>
<keyword evidence="8 11" id="KW-0239">DNA-directed DNA polymerase</keyword>
<comment type="catalytic activity">
    <reaction evidence="9">
        <text>DNA(n) + a 2'-deoxyribonucleoside 5'-triphosphate = DNA(n+1) + diphosphate</text>
        <dbReference type="Rhea" id="RHEA:22508"/>
        <dbReference type="Rhea" id="RHEA-COMP:17339"/>
        <dbReference type="Rhea" id="RHEA-COMP:17340"/>
        <dbReference type="ChEBI" id="CHEBI:33019"/>
        <dbReference type="ChEBI" id="CHEBI:61560"/>
        <dbReference type="ChEBI" id="CHEBI:173112"/>
        <dbReference type="EC" id="2.7.7.7"/>
    </reaction>
</comment>
<dbReference type="InterPro" id="IPR029460">
    <property type="entry name" value="DNAPol_HHH"/>
</dbReference>
<dbReference type="InterPro" id="IPR016195">
    <property type="entry name" value="Pol/histidinol_Pase-like"/>
</dbReference>
<evidence type="ECO:0000256" key="8">
    <source>
        <dbReference type="ARBA" id="ARBA00022932"/>
    </source>
</evidence>
<keyword evidence="4" id="KW-0963">Cytoplasm</keyword>
<dbReference type="InterPro" id="IPR012340">
    <property type="entry name" value="NA-bd_OB-fold"/>
</dbReference>
<dbReference type="Proteomes" id="UP000636949">
    <property type="component" value="Unassembled WGS sequence"/>
</dbReference>
<dbReference type="RefSeq" id="WP_117002876.1">
    <property type="nucleotide sequence ID" value="NZ_BMJS01000017.1"/>
</dbReference>
<evidence type="ECO:0000313" key="12">
    <source>
        <dbReference type="Proteomes" id="UP000636949"/>
    </source>
</evidence>
<dbReference type="Gene3D" id="3.20.20.140">
    <property type="entry name" value="Metal-dependent hydrolases"/>
    <property type="match status" value="1"/>
</dbReference>
<dbReference type="SMART" id="SM00481">
    <property type="entry name" value="POLIIIAc"/>
    <property type="match status" value="1"/>
</dbReference>
<dbReference type="GO" id="GO:0008408">
    <property type="term" value="F:3'-5' exonuclease activity"/>
    <property type="evidence" value="ECO:0007669"/>
    <property type="project" value="InterPro"/>
</dbReference>
<dbReference type="InterPro" id="IPR004013">
    <property type="entry name" value="PHP_dom"/>
</dbReference>
<dbReference type="Pfam" id="PF17657">
    <property type="entry name" value="DNA_pol3_finger"/>
    <property type="match status" value="1"/>
</dbReference>
<keyword evidence="12" id="KW-1185">Reference proteome</keyword>
<dbReference type="AlphaFoldDB" id="A0A8J3E9H7"/>
<dbReference type="EMBL" id="BMJS01000017">
    <property type="protein sequence ID" value="GGF99627.1"/>
    <property type="molecule type" value="Genomic_DNA"/>
</dbReference>
<dbReference type="PANTHER" id="PTHR32294">
    <property type="entry name" value="DNA POLYMERASE III SUBUNIT ALPHA"/>
    <property type="match status" value="1"/>
</dbReference>
<comment type="subcellular location">
    <subcellularLocation>
        <location evidence="1">Cytoplasm</location>
    </subcellularLocation>
</comment>
<evidence type="ECO:0000259" key="10">
    <source>
        <dbReference type="SMART" id="SM00481"/>
    </source>
</evidence>
<dbReference type="InterPro" id="IPR040982">
    <property type="entry name" value="DNA_pol3_finger"/>
</dbReference>
<evidence type="ECO:0000256" key="4">
    <source>
        <dbReference type="ARBA" id="ARBA00022490"/>
    </source>
</evidence>
<name>A0A8J3E9H7_9GAMM</name>
<dbReference type="Pfam" id="PF01336">
    <property type="entry name" value="tRNA_anti-codon"/>
    <property type="match status" value="1"/>
</dbReference>
<dbReference type="NCBIfam" id="TIGR00594">
    <property type="entry name" value="polc"/>
    <property type="match status" value="1"/>
</dbReference>
<organism evidence="11 12">
    <name type="scientific">Cysteiniphilum litorale</name>
    <dbReference type="NCBI Taxonomy" id="2056700"/>
    <lineage>
        <taxon>Bacteria</taxon>
        <taxon>Pseudomonadati</taxon>
        <taxon>Pseudomonadota</taxon>
        <taxon>Gammaproteobacteria</taxon>
        <taxon>Thiotrichales</taxon>
        <taxon>Fastidiosibacteraceae</taxon>
        <taxon>Cysteiniphilum</taxon>
    </lineage>
</organism>
<gene>
    <name evidence="11" type="primary">dnaE</name>
    <name evidence="11" type="ORF">GCM10010995_16160</name>
</gene>
<dbReference type="EC" id="2.7.7.7" evidence="2"/>
<dbReference type="InterPro" id="IPR041931">
    <property type="entry name" value="DNA_pol3_alpha_thumb_dom"/>
</dbReference>
<dbReference type="InterPro" id="IPR003141">
    <property type="entry name" value="Pol/His_phosphatase_N"/>
</dbReference>
<dbReference type="Pfam" id="PF02811">
    <property type="entry name" value="PHP"/>
    <property type="match status" value="1"/>
</dbReference>
<dbReference type="Gene3D" id="2.40.50.140">
    <property type="entry name" value="Nucleic acid-binding proteins"/>
    <property type="match status" value="1"/>
</dbReference>
<evidence type="ECO:0000256" key="5">
    <source>
        <dbReference type="ARBA" id="ARBA00022679"/>
    </source>
</evidence>
<reference evidence="11" key="1">
    <citation type="journal article" date="2014" name="Int. J. Syst. Evol. Microbiol.">
        <title>Complete genome sequence of Corynebacterium casei LMG S-19264T (=DSM 44701T), isolated from a smear-ripened cheese.</title>
        <authorList>
            <consortium name="US DOE Joint Genome Institute (JGI-PGF)"/>
            <person name="Walter F."/>
            <person name="Albersmeier A."/>
            <person name="Kalinowski J."/>
            <person name="Ruckert C."/>
        </authorList>
    </citation>
    <scope>NUCLEOTIDE SEQUENCE</scope>
    <source>
        <strain evidence="11">CGMCC 1.15758</strain>
    </source>
</reference>
<dbReference type="SUPFAM" id="SSF89550">
    <property type="entry name" value="PHP domain-like"/>
    <property type="match status" value="1"/>
</dbReference>
<proteinExistence type="predicted"/>
<evidence type="ECO:0000256" key="1">
    <source>
        <dbReference type="ARBA" id="ARBA00004496"/>
    </source>
</evidence>
<keyword evidence="5" id="KW-0808">Transferase</keyword>
<sequence length="1155" mass="129117">MSARYVHLKLHSEYSLMDSIIRIKPLLEECVKRELAAVALTDMCNMFAAVKFYKEALASGVKPIFGSEIWIEVDGAHYPLTLIAKDNQGYQVIVDLISHAYLYANRVNGIPVLPKSTLASFDFTHVFVLSGGVKGEIAQSYLAQKDAEAESVLEAYLKIIPKENFFIELQRIGYDGEEDYIQKAVALAQDHQVAVVATNDVRFLNEDEYSDHEVRVGIYQGYTLLDQARKSQYTPKQYLRSADEMCELFADIPQSLSNSVYIAQNANVTFNLGDAVLPRFDIPQGMTEAEYFAEVSFKGLDERFDFVLMGKQDEDRAAIIESYKARLQVEIDVICQMGFPGYFLIVADFIQWSKDHDIPVGPGRGSGAGSLVAYALKITDIDPIPYGLLFERFLNPERVSMPDFDIDFCMDGRDRVIEYVAQKYGSESVSQIITYGSMAAKAVVRDVGRVLGQPYGFVDRIAKLIPNDLGIKLKEACAPETPLHDLCQQDETASEIIKIALKLEGLTRSVGKHAAGVVISPSKVTDFSPVYCEEGTKQLVTQFDKKDVEEVGLVKFDFLGLRNLTIIDNALKIVNKQRHLQNESALDIALIPMTDKKTFQLLQNGETTGVFQLESRGMKELIKRLRPDCFEDIIALVALYRPGPLGSGMVDDFVNRKHGRQEVSYPHPDLKDVLEETYGTILYQEQVMQIAQILANYSLGGADLLRRAMGKKIPEEMAKQRETFEKGAAENGIDAKLASSIFDLMEEFAKYGFNKSHSAAYALVSYQTAFLKAHYPEAFMAAVLSSDMDNTDKVVNFISECQKMQLKLILPHINVSDYYFTVNQQTELVYGLGAIKGVGLAAIEGILAERQQNGVFKDLYDFCARVDTRKANKRVCEALIYAGAMDGFAKNRQTLVATIEDAMKAAEQKSQMQNSGQLDLFGFSEPESSNDTARDISHINVPSWSTKDKLIFEKSVLGMFLSGHIIDEDRMWLNHFKVQSLSRITATTRKESILLAGVVVAMAQRKTKSGKLMGVLQIDDGCERLELVIFSELYDAVKHLISVDETVIVEGEASIDAYNDQLRINALSIEPIAKYVDKNIKSLKLSFSQQQIATVQTLLTELVASSNEAELKSVELYIQSDDYDVTLSAQKMLLDAYLLGTQAKVLRENNIHLMF</sequence>
<dbReference type="OrthoDB" id="9803237at2"/>
<reference evidence="11" key="2">
    <citation type="submission" date="2020-09" db="EMBL/GenBank/DDBJ databases">
        <authorList>
            <person name="Sun Q."/>
            <person name="Zhou Y."/>
        </authorList>
    </citation>
    <scope>NUCLEOTIDE SEQUENCE</scope>
    <source>
        <strain evidence="11">CGMCC 1.15758</strain>
    </source>
</reference>
<accession>A0A8J3E9H7</accession>
<evidence type="ECO:0000256" key="3">
    <source>
        <dbReference type="ARBA" id="ARBA00019114"/>
    </source>
</evidence>
<dbReference type="GO" id="GO:0003676">
    <property type="term" value="F:nucleic acid binding"/>
    <property type="evidence" value="ECO:0007669"/>
    <property type="project" value="InterPro"/>
</dbReference>
<evidence type="ECO:0000256" key="7">
    <source>
        <dbReference type="ARBA" id="ARBA00022705"/>
    </source>
</evidence>
<dbReference type="Gene3D" id="1.10.150.870">
    <property type="match status" value="1"/>
</dbReference>
<feature type="domain" description="Polymerase/histidinol phosphatase N-terminal" evidence="10">
    <location>
        <begin position="6"/>
        <end position="73"/>
    </location>
</feature>
<evidence type="ECO:0000256" key="9">
    <source>
        <dbReference type="ARBA" id="ARBA00049244"/>
    </source>
</evidence>
<dbReference type="GO" id="GO:0003887">
    <property type="term" value="F:DNA-directed DNA polymerase activity"/>
    <property type="evidence" value="ECO:0007669"/>
    <property type="project" value="UniProtKB-KW"/>
</dbReference>
<dbReference type="InterPro" id="IPR004365">
    <property type="entry name" value="NA-bd_OB_tRNA"/>
</dbReference>
<dbReference type="Pfam" id="PF14579">
    <property type="entry name" value="HHH_6"/>
    <property type="match status" value="1"/>
</dbReference>
<comment type="caution">
    <text evidence="11">The sequence shown here is derived from an EMBL/GenBank/DDBJ whole genome shotgun (WGS) entry which is preliminary data.</text>
</comment>